<evidence type="ECO:0000256" key="3">
    <source>
        <dbReference type="ARBA" id="ARBA00022692"/>
    </source>
</evidence>
<feature type="transmembrane region" description="Helical" evidence="6">
    <location>
        <begin position="143"/>
        <end position="162"/>
    </location>
</feature>
<keyword evidence="4 6" id="KW-1133">Transmembrane helix</keyword>
<evidence type="ECO:0000256" key="1">
    <source>
        <dbReference type="ARBA" id="ARBA00004141"/>
    </source>
</evidence>
<dbReference type="PANTHER" id="PTHR23291:SF50">
    <property type="entry name" value="PROTEIN LIFEGUARD 4"/>
    <property type="match status" value="1"/>
</dbReference>
<gene>
    <name evidence="7" type="ORF">G3M70_15355</name>
</gene>
<dbReference type="CDD" id="cd10432">
    <property type="entry name" value="BI-1-like_bacterial"/>
    <property type="match status" value="1"/>
</dbReference>
<evidence type="ECO:0000313" key="7">
    <source>
        <dbReference type="EMBL" id="QPJ63176.1"/>
    </source>
</evidence>
<feature type="transmembrane region" description="Helical" evidence="6">
    <location>
        <begin position="168"/>
        <end position="186"/>
    </location>
</feature>
<evidence type="ECO:0000256" key="4">
    <source>
        <dbReference type="ARBA" id="ARBA00022989"/>
    </source>
</evidence>
<dbReference type="Proteomes" id="UP000594688">
    <property type="component" value="Chromosome"/>
</dbReference>
<keyword evidence="5 6" id="KW-0472">Membrane</keyword>
<dbReference type="KEGG" id="nli:G3M70_15355"/>
<evidence type="ECO:0000256" key="5">
    <source>
        <dbReference type="ARBA" id="ARBA00023136"/>
    </source>
</evidence>
<proteinExistence type="inferred from homology"/>
<name>A0A7T0BY93_9BACT</name>
<feature type="transmembrane region" description="Helical" evidence="6">
    <location>
        <begin position="56"/>
        <end position="77"/>
    </location>
</feature>
<dbReference type="AlphaFoldDB" id="A0A7T0BY93"/>
<keyword evidence="3 6" id="KW-0812">Transmembrane</keyword>
<reference evidence="7 8" key="1">
    <citation type="submission" date="2020-02" db="EMBL/GenBank/DDBJ databases">
        <title>Genomic and physiological characterization of two novel Nitrospinaceae genera.</title>
        <authorList>
            <person name="Mueller A.J."/>
            <person name="Jung M.-Y."/>
            <person name="Strachan C.R."/>
            <person name="Herbold C.W."/>
            <person name="Kirkegaard R.H."/>
            <person name="Daims H."/>
        </authorList>
    </citation>
    <scope>NUCLEOTIDE SEQUENCE [LARGE SCALE GENOMIC DNA]</scope>
    <source>
        <strain evidence="7">EB</strain>
    </source>
</reference>
<evidence type="ECO:0000313" key="8">
    <source>
        <dbReference type="Proteomes" id="UP000594688"/>
    </source>
</evidence>
<comment type="subcellular location">
    <subcellularLocation>
        <location evidence="1">Membrane</location>
        <topology evidence="1">Multi-pass membrane protein</topology>
    </subcellularLocation>
</comment>
<evidence type="ECO:0000256" key="6">
    <source>
        <dbReference type="RuleBase" id="RU004379"/>
    </source>
</evidence>
<dbReference type="GO" id="GO:0005886">
    <property type="term" value="C:plasma membrane"/>
    <property type="evidence" value="ECO:0007669"/>
    <property type="project" value="TreeGrafter"/>
</dbReference>
<organism evidence="7 8">
    <name type="scientific">Candidatus Nitronauta litoralis</name>
    <dbReference type="NCBI Taxonomy" id="2705533"/>
    <lineage>
        <taxon>Bacteria</taxon>
        <taxon>Pseudomonadati</taxon>
        <taxon>Nitrospinota/Tectimicrobiota group</taxon>
        <taxon>Nitrospinota</taxon>
        <taxon>Nitrospinia</taxon>
        <taxon>Nitrospinales</taxon>
        <taxon>Nitrospinaceae</taxon>
        <taxon>Candidatus Nitronauta</taxon>
    </lineage>
</organism>
<feature type="transmembrane region" description="Helical" evidence="6">
    <location>
        <begin position="207"/>
        <end position="226"/>
    </location>
</feature>
<dbReference type="PANTHER" id="PTHR23291">
    <property type="entry name" value="BAX INHIBITOR-RELATED"/>
    <property type="match status" value="1"/>
</dbReference>
<dbReference type="EMBL" id="CP048685">
    <property type="protein sequence ID" value="QPJ63176.1"/>
    <property type="molecule type" value="Genomic_DNA"/>
</dbReference>
<feature type="transmembrane region" description="Helical" evidence="6">
    <location>
        <begin position="89"/>
        <end position="107"/>
    </location>
</feature>
<accession>A0A7T0BY93</accession>
<feature type="transmembrane region" description="Helical" evidence="6">
    <location>
        <begin position="24"/>
        <end position="44"/>
    </location>
</feature>
<dbReference type="InterPro" id="IPR006214">
    <property type="entry name" value="Bax_inhibitor_1-related"/>
</dbReference>
<dbReference type="Pfam" id="PF01027">
    <property type="entry name" value="Bax1-I"/>
    <property type="match status" value="1"/>
</dbReference>
<protein>
    <submittedName>
        <fullName evidence="7">Bax inhibitor-1/YccA family protein</fullName>
    </submittedName>
</protein>
<comment type="similarity">
    <text evidence="2 6">Belongs to the BI1 family.</text>
</comment>
<evidence type="ECO:0000256" key="2">
    <source>
        <dbReference type="ARBA" id="ARBA00010350"/>
    </source>
</evidence>
<sequence length="233" mass="25628">MQNIPYRMSADAIASEQQRFMVRVYNWMAAGLALTGIMALYVASSETMMNLVYSNKAVPIILFVVQIGLVIYLSGWAQKMSASQATGVFLLYAGLTGVTLSFIFLVYTTASVAWTFFVTAGTFGSLSLYGYVTKKDLSGMGQFLFMGLIGLILSRVANMFIESASFDSALNIIGVLIFAGLTVYDTQKIKQMNILGNEGTEEDTKEAIVGALTLYLDFINLFLHLLRIMGDRR</sequence>